<dbReference type="Gene3D" id="3.40.50.1170">
    <property type="entry name" value="L-asparaginase, N-terminal domain"/>
    <property type="match status" value="1"/>
</dbReference>
<dbReference type="InterPro" id="IPR027473">
    <property type="entry name" value="L-asparaginase_C"/>
</dbReference>
<dbReference type="PRINTS" id="PR00139">
    <property type="entry name" value="ASNGLNASE"/>
</dbReference>
<dbReference type="KEGG" id="lmd:METH_04150"/>
<dbReference type="SUPFAM" id="SSF53774">
    <property type="entry name" value="Glutaminase/Asparaginase"/>
    <property type="match status" value="1"/>
</dbReference>
<dbReference type="GO" id="GO:0006520">
    <property type="term" value="P:amino acid metabolic process"/>
    <property type="evidence" value="ECO:0007669"/>
    <property type="project" value="InterPro"/>
</dbReference>
<dbReference type="Gene3D" id="3.40.50.40">
    <property type="match status" value="1"/>
</dbReference>
<evidence type="ECO:0000256" key="1">
    <source>
        <dbReference type="ARBA" id="ARBA00010518"/>
    </source>
</evidence>
<protein>
    <recommendedName>
        <fullName evidence="5">Bulb-type lectin domain-containing protein</fullName>
    </recommendedName>
</protein>
<organism evidence="6 7">
    <name type="scientific">Leisingera methylohalidivorans DSM 14336</name>
    <dbReference type="NCBI Taxonomy" id="999552"/>
    <lineage>
        <taxon>Bacteria</taxon>
        <taxon>Pseudomonadati</taxon>
        <taxon>Pseudomonadota</taxon>
        <taxon>Alphaproteobacteria</taxon>
        <taxon>Rhodobacterales</taxon>
        <taxon>Roseobacteraceae</taxon>
        <taxon>Leisingera</taxon>
    </lineage>
</organism>
<feature type="binding site" evidence="3">
    <location>
        <position position="71"/>
    </location>
    <ligand>
        <name>substrate</name>
    </ligand>
</feature>
<name>V9W141_9RHOB</name>
<dbReference type="InterPro" id="IPR036426">
    <property type="entry name" value="Bulb-type_lectin_dom_sf"/>
</dbReference>
<comment type="similarity">
    <text evidence="1">Belongs to the asparaginase 1 family.</text>
</comment>
<dbReference type="SFLD" id="SFLDS00057">
    <property type="entry name" value="Glutaminase/Asparaginase"/>
    <property type="match status" value="1"/>
</dbReference>
<dbReference type="HOGENOM" id="CLU_019134_2_3_5"/>
<evidence type="ECO:0000256" key="3">
    <source>
        <dbReference type="PIRSR" id="PIRSR001220-2"/>
    </source>
</evidence>
<feature type="domain" description="Bulb-type lectin" evidence="5">
    <location>
        <begin position="410"/>
        <end position="526"/>
    </location>
</feature>
<dbReference type="InterPro" id="IPR006034">
    <property type="entry name" value="Asparaginase/glutaminase-like"/>
</dbReference>
<dbReference type="InterPro" id="IPR020827">
    <property type="entry name" value="Asparaginase/glutaminase_AS1"/>
</dbReference>
<dbReference type="OrthoDB" id="9788068at2"/>
<dbReference type="InterPro" id="IPR036152">
    <property type="entry name" value="Asp/glu_Ase-like_sf"/>
</dbReference>
<feature type="active site" evidence="4">
    <location>
        <position position="16"/>
    </location>
</feature>
<evidence type="ECO:0000259" key="5">
    <source>
        <dbReference type="PROSITE" id="PS50927"/>
    </source>
</evidence>
<keyword evidence="7" id="KW-1185">Reference proteome</keyword>
<evidence type="ECO:0000256" key="2">
    <source>
        <dbReference type="PIRSR" id="PIRSR001220-1"/>
    </source>
</evidence>
<dbReference type="SMART" id="SM00870">
    <property type="entry name" value="Asparaginase"/>
    <property type="match status" value="1"/>
</dbReference>
<evidence type="ECO:0000313" key="7">
    <source>
        <dbReference type="Proteomes" id="UP000018780"/>
    </source>
</evidence>
<gene>
    <name evidence="6" type="ORF">METH_04150</name>
</gene>
<feature type="active site" description="O-isoaspartyl threonine intermediate" evidence="2">
    <location>
        <position position="16"/>
    </location>
</feature>
<dbReference type="GO" id="GO:0004067">
    <property type="term" value="F:asparaginase activity"/>
    <property type="evidence" value="ECO:0007669"/>
    <property type="project" value="UniProtKB-UniRule"/>
</dbReference>
<dbReference type="PROSITE" id="PS51732">
    <property type="entry name" value="ASN_GLN_ASE_3"/>
    <property type="match status" value="1"/>
</dbReference>
<dbReference type="Pfam" id="PF00710">
    <property type="entry name" value="Asparaginase"/>
    <property type="match status" value="1"/>
</dbReference>
<dbReference type="SUPFAM" id="SSF51110">
    <property type="entry name" value="alpha-D-mannose-specific plant lectins"/>
    <property type="match status" value="1"/>
</dbReference>
<feature type="binding site" evidence="3">
    <location>
        <begin position="102"/>
        <end position="103"/>
    </location>
    <ligand>
        <name>substrate</name>
    </ligand>
</feature>
<dbReference type="PROSITE" id="PS50927">
    <property type="entry name" value="BULB_LECTIN"/>
    <property type="match status" value="1"/>
</dbReference>
<dbReference type="InterPro" id="IPR037152">
    <property type="entry name" value="L-asparaginase_N_sf"/>
</dbReference>
<dbReference type="STRING" id="999552.METH_04150"/>
<sequence length="531" mass="55320">MEIEVMKVCILNTGGTISCVGDPLAPMSAADFAAAAQTILDPVLAEEFPDTTLVYETDLVFPESSTGTLDSTNLQPSDWCLMAGYILDNYADYDGFVILHGTDSMDFTGSALPFLLNVFDAQGFGTALLSKPVIITGSQVPMFAETTPGDTSDLTLNFNTDAFQNFCGAVACARLGIPEVGVYFDSCLYRGDRVLKVNASEFVAFNSPNYPPLAQYGIRLTQYPGRMLPDPVSTSVSLDNATALAAAQAQLTAISDTIDDFPVMQFNAFPAAYSTSSSTAIIANLITAAAGTGLTGLVLESYGEGNFPSGNPDNASQGAIYAALKAADNADVVIVDSTQVIAGTVNDSAYAAGAWLPEVGALSASDMTPMAAFTKTMILQAAAAGNSWTLDQVKDLIQLNLFGEIQNVSRLDSRSNSELLAGQSIMALDGSATLSNDPVSGPVLSASDGTFLWAPFGSQAAGHPGSLFMQNDGNLVLRSADNEPIWATDTGVSGGASSVLMISGSYGSGNLTLSVYNYSGQTLSATLYSQN</sequence>
<dbReference type="PIRSF" id="PIRSF001220">
    <property type="entry name" value="L-ASNase_gatD"/>
    <property type="match status" value="1"/>
</dbReference>
<dbReference type="InterPro" id="IPR027474">
    <property type="entry name" value="L-asparaginase_N"/>
</dbReference>
<proteinExistence type="inferred from homology"/>
<dbReference type="PANTHER" id="PTHR11707:SF28">
    <property type="entry name" value="60 KDA LYSOPHOSPHOLIPASE"/>
    <property type="match status" value="1"/>
</dbReference>
<dbReference type="PIRSF" id="PIRSF500176">
    <property type="entry name" value="L_ASNase"/>
    <property type="match status" value="1"/>
</dbReference>
<dbReference type="PROSITE" id="PS51257">
    <property type="entry name" value="PROKAR_LIPOPROTEIN"/>
    <property type="match status" value="1"/>
</dbReference>
<evidence type="ECO:0000256" key="4">
    <source>
        <dbReference type="PROSITE-ProRule" id="PRU10099"/>
    </source>
</evidence>
<evidence type="ECO:0000313" key="6">
    <source>
        <dbReference type="EMBL" id="AHD02882.1"/>
    </source>
</evidence>
<accession>V9W141</accession>
<dbReference type="EMBL" id="CP006773">
    <property type="protein sequence ID" value="AHD02882.1"/>
    <property type="molecule type" value="Genomic_DNA"/>
</dbReference>
<dbReference type="Pfam" id="PF17763">
    <property type="entry name" value="Asparaginase_C"/>
    <property type="match status" value="1"/>
</dbReference>
<dbReference type="PATRIC" id="fig|999552.6.peg.822"/>
<dbReference type="PROSITE" id="PS00144">
    <property type="entry name" value="ASN_GLN_ASE_1"/>
    <property type="match status" value="1"/>
</dbReference>
<reference evidence="6 7" key="1">
    <citation type="submission" date="2013-09" db="EMBL/GenBank/DDBJ databases">
        <authorList>
            <consortium name="DOE Joint Genome Institute"/>
            <person name="Klenk H.-P."/>
            <person name="Huntemann M."/>
            <person name="Han J."/>
            <person name="Chen A."/>
            <person name="Kyrpides N."/>
            <person name="Mavromatis K."/>
            <person name="Markowitz V."/>
            <person name="Palaniappan K."/>
            <person name="Ivanova N."/>
            <person name="Schaumberg A."/>
            <person name="Pati A."/>
            <person name="Liolios K."/>
            <person name="Nordberg H.P."/>
            <person name="Cantor M.N."/>
            <person name="Hua S.X."/>
            <person name="Woyke T."/>
        </authorList>
    </citation>
    <scope>NUCLEOTIDE SEQUENCE [LARGE SCALE GENOMIC DNA]</scope>
    <source>
        <strain evidence="6 7">DSM 14336</strain>
    </source>
</reference>
<dbReference type="Gene3D" id="2.90.10.10">
    <property type="entry name" value="Bulb-type lectin domain"/>
    <property type="match status" value="1"/>
</dbReference>
<dbReference type="AlphaFoldDB" id="V9W141"/>
<dbReference type="PANTHER" id="PTHR11707">
    <property type="entry name" value="L-ASPARAGINASE"/>
    <property type="match status" value="1"/>
</dbReference>
<dbReference type="InterPro" id="IPR001480">
    <property type="entry name" value="Bulb-type_lectin_dom"/>
</dbReference>
<dbReference type="Proteomes" id="UP000018780">
    <property type="component" value="Chromosome"/>
</dbReference>
<dbReference type="InterPro" id="IPR040919">
    <property type="entry name" value="Asparaginase_C"/>
</dbReference>